<sequence>MRCTIIPAFIAITLGTGATTTAAAKCAICPSTLLPGVAEIAWGLVWDREVAENAKFCGYKGAERKNPKPVYTFCMYTISNGTRIENDESLQACPKMVPLGTCV</sequence>
<protein>
    <recommendedName>
        <fullName evidence="4">Secreted protein</fullName>
    </recommendedName>
</protein>
<proteinExistence type="predicted"/>
<dbReference type="AlphaFoldDB" id="A0A8H7DEF1"/>
<gene>
    <name evidence="2" type="ORF">MVEN_00173300</name>
</gene>
<evidence type="ECO:0000313" key="2">
    <source>
        <dbReference type="EMBL" id="KAF7368501.1"/>
    </source>
</evidence>
<keyword evidence="1" id="KW-0732">Signal</keyword>
<comment type="caution">
    <text evidence="2">The sequence shown here is derived from an EMBL/GenBank/DDBJ whole genome shotgun (WGS) entry which is preliminary data.</text>
</comment>
<feature type="chain" id="PRO_5034834869" description="Secreted protein" evidence="1">
    <location>
        <begin position="24"/>
        <end position="103"/>
    </location>
</feature>
<evidence type="ECO:0000313" key="3">
    <source>
        <dbReference type="Proteomes" id="UP000620124"/>
    </source>
</evidence>
<reference evidence="2" key="1">
    <citation type="submission" date="2020-05" db="EMBL/GenBank/DDBJ databases">
        <title>Mycena genomes resolve the evolution of fungal bioluminescence.</title>
        <authorList>
            <person name="Tsai I.J."/>
        </authorList>
    </citation>
    <scope>NUCLEOTIDE SEQUENCE</scope>
    <source>
        <strain evidence="2">CCC161011</strain>
    </source>
</reference>
<accession>A0A8H7DEF1</accession>
<dbReference type="OrthoDB" id="2939946at2759"/>
<dbReference type="EMBL" id="JACAZI010000002">
    <property type="protein sequence ID" value="KAF7368501.1"/>
    <property type="molecule type" value="Genomic_DNA"/>
</dbReference>
<feature type="signal peptide" evidence="1">
    <location>
        <begin position="1"/>
        <end position="23"/>
    </location>
</feature>
<evidence type="ECO:0008006" key="4">
    <source>
        <dbReference type="Google" id="ProtNLM"/>
    </source>
</evidence>
<keyword evidence="3" id="KW-1185">Reference proteome</keyword>
<evidence type="ECO:0000256" key="1">
    <source>
        <dbReference type="SAM" id="SignalP"/>
    </source>
</evidence>
<name>A0A8H7DEF1_9AGAR</name>
<dbReference type="Proteomes" id="UP000620124">
    <property type="component" value="Unassembled WGS sequence"/>
</dbReference>
<organism evidence="2 3">
    <name type="scientific">Mycena venus</name>
    <dbReference type="NCBI Taxonomy" id="2733690"/>
    <lineage>
        <taxon>Eukaryota</taxon>
        <taxon>Fungi</taxon>
        <taxon>Dikarya</taxon>
        <taxon>Basidiomycota</taxon>
        <taxon>Agaricomycotina</taxon>
        <taxon>Agaricomycetes</taxon>
        <taxon>Agaricomycetidae</taxon>
        <taxon>Agaricales</taxon>
        <taxon>Marasmiineae</taxon>
        <taxon>Mycenaceae</taxon>
        <taxon>Mycena</taxon>
    </lineage>
</organism>